<evidence type="ECO:0000256" key="8">
    <source>
        <dbReference type="PIRSR" id="PIRSR600888-1"/>
    </source>
</evidence>
<proteinExistence type="predicted"/>
<dbReference type="PANTHER" id="PTHR21047:SF2">
    <property type="entry name" value="THYMIDINE DIPHOSPHO-4-KETO-RHAMNOSE 3,5-EPIMERASE"/>
    <property type="match status" value="1"/>
</dbReference>
<dbReference type="GO" id="GO:0008830">
    <property type="term" value="F:dTDP-4-dehydrorhamnose 3,5-epimerase activity"/>
    <property type="evidence" value="ECO:0007669"/>
    <property type="project" value="UniProtKB-EC"/>
</dbReference>
<feature type="site" description="Participates in a stacking interaction with the thymidine ring of dTDP-4-oxo-6-deoxyglucose" evidence="9">
    <location>
        <position position="120"/>
    </location>
</feature>
<comment type="catalytic activity">
    <reaction evidence="1">
        <text>dTDP-4-dehydro-6-deoxy-alpha-D-glucose = dTDP-4-dehydro-beta-L-rhamnose</text>
        <dbReference type="Rhea" id="RHEA:16969"/>
        <dbReference type="ChEBI" id="CHEBI:57649"/>
        <dbReference type="ChEBI" id="CHEBI:62830"/>
        <dbReference type="EC" id="5.1.3.13"/>
    </reaction>
</comment>
<evidence type="ECO:0000256" key="4">
    <source>
        <dbReference type="ARBA" id="ARBA00019595"/>
    </source>
</evidence>
<reference evidence="10 11" key="1">
    <citation type="submission" date="2019-02" db="EMBL/GenBank/DDBJ databases">
        <title>Prokaryotic population dynamics and viral predation in marine succession experiment using metagenomics: the confinement effect.</title>
        <authorList>
            <person name="Haro-Moreno J.M."/>
            <person name="Rodriguez-Valera F."/>
            <person name="Lopez-Perez M."/>
        </authorList>
    </citation>
    <scope>NUCLEOTIDE SEQUENCE [LARGE SCALE GENOMIC DNA]</scope>
    <source>
        <strain evidence="10">MED-G159</strain>
    </source>
</reference>
<feature type="active site" description="Proton donor" evidence="8">
    <location>
        <position position="114"/>
    </location>
</feature>
<dbReference type="InterPro" id="IPR011051">
    <property type="entry name" value="RmlC_Cupin_sf"/>
</dbReference>
<evidence type="ECO:0000256" key="3">
    <source>
        <dbReference type="ARBA" id="ARBA00012098"/>
    </source>
</evidence>
<comment type="function">
    <text evidence="2">Catalyzes the epimerization of the C3' and C5'positions of dTDP-6-deoxy-D-xylo-4-hexulose, forming dTDP-6-deoxy-L-lyxo-4-hexulose.</text>
</comment>
<gene>
    <name evidence="10" type="ORF">EVA92_02285</name>
</gene>
<evidence type="ECO:0000256" key="6">
    <source>
        <dbReference type="ARBA" id="ARBA00031424"/>
    </source>
</evidence>
<dbReference type="CDD" id="cd00438">
    <property type="entry name" value="cupin_RmlC"/>
    <property type="match status" value="1"/>
</dbReference>
<dbReference type="InterPro" id="IPR014710">
    <property type="entry name" value="RmlC-like_jellyroll"/>
</dbReference>
<dbReference type="GO" id="GO:0000271">
    <property type="term" value="P:polysaccharide biosynthetic process"/>
    <property type="evidence" value="ECO:0007669"/>
    <property type="project" value="TreeGrafter"/>
</dbReference>
<dbReference type="EMBL" id="SHBE01000003">
    <property type="protein sequence ID" value="RZO26593.1"/>
    <property type="molecule type" value="Genomic_DNA"/>
</dbReference>
<dbReference type="GO" id="GO:0005829">
    <property type="term" value="C:cytosol"/>
    <property type="evidence" value="ECO:0007669"/>
    <property type="project" value="TreeGrafter"/>
</dbReference>
<evidence type="ECO:0000256" key="9">
    <source>
        <dbReference type="PIRSR" id="PIRSR600888-3"/>
    </source>
</evidence>
<dbReference type="Pfam" id="PF00908">
    <property type="entry name" value="dTDP_sugar_isom"/>
    <property type="match status" value="1"/>
</dbReference>
<accession>A0A520MZI7</accession>
<evidence type="ECO:0000256" key="2">
    <source>
        <dbReference type="ARBA" id="ARBA00001997"/>
    </source>
</evidence>
<dbReference type="Gene3D" id="2.60.120.10">
    <property type="entry name" value="Jelly Rolls"/>
    <property type="match status" value="1"/>
</dbReference>
<evidence type="ECO:0000256" key="5">
    <source>
        <dbReference type="ARBA" id="ARBA00029758"/>
    </source>
</evidence>
<evidence type="ECO:0000256" key="1">
    <source>
        <dbReference type="ARBA" id="ARBA00001298"/>
    </source>
</evidence>
<evidence type="ECO:0000313" key="10">
    <source>
        <dbReference type="EMBL" id="RZO26593.1"/>
    </source>
</evidence>
<comment type="caution">
    <text evidence="10">The sequence shown here is derived from an EMBL/GenBank/DDBJ whole genome shotgun (WGS) entry which is preliminary data.</text>
</comment>
<sequence length="161" mass="18715">MKPKIITKNIFVDSRGFFVENFKEQNFSEKFIQDNLSFSSNKGTVRGMHFQTGKSSQTKLVTVLKGKIIDVVMNMETFDVFSFELCSQKLDSLLVPNNYAHGFMTLEDNTLVSYKVDNYYSKDSEGSINWRDKIFEGFWPKFDEYFLSEKDESAPFLENAK</sequence>
<organism evidence="10 11">
    <name type="scientific">SAR86 cluster bacterium</name>
    <dbReference type="NCBI Taxonomy" id="2030880"/>
    <lineage>
        <taxon>Bacteria</taxon>
        <taxon>Pseudomonadati</taxon>
        <taxon>Pseudomonadota</taxon>
        <taxon>Gammaproteobacteria</taxon>
        <taxon>SAR86 cluster</taxon>
    </lineage>
</organism>
<protein>
    <recommendedName>
        <fullName evidence="4">dTDP-4-dehydrorhamnose 3,5-epimerase</fullName>
        <ecNumber evidence="3">5.1.3.13</ecNumber>
    </recommendedName>
    <alternativeName>
        <fullName evidence="6">Thymidine diphospho-4-keto-rhamnose 3,5-epimerase</fullName>
    </alternativeName>
    <alternativeName>
        <fullName evidence="5">dTDP-4-keto-6-deoxyglucose 3,5-epimerase</fullName>
    </alternativeName>
    <alternativeName>
        <fullName evidence="7">dTDP-6-deoxy-D-xylo-4-hexulose 3,5-epimerase</fullName>
    </alternativeName>
</protein>
<dbReference type="EC" id="5.1.3.13" evidence="3"/>
<dbReference type="InterPro" id="IPR000888">
    <property type="entry name" value="RmlC-like"/>
</dbReference>
<dbReference type="Proteomes" id="UP000315825">
    <property type="component" value="Unassembled WGS sequence"/>
</dbReference>
<feature type="active site" description="Proton acceptor" evidence="8">
    <location>
        <position position="49"/>
    </location>
</feature>
<dbReference type="SUPFAM" id="SSF51182">
    <property type="entry name" value="RmlC-like cupins"/>
    <property type="match status" value="1"/>
</dbReference>
<name>A0A520MZI7_9GAMM</name>
<dbReference type="AlphaFoldDB" id="A0A520MZI7"/>
<evidence type="ECO:0000256" key="7">
    <source>
        <dbReference type="ARBA" id="ARBA00033311"/>
    </source>
</evidence>
<dbReference type="PANTHER" id="PTHR21047">
    <property type="entry name" value="DTDP-6-DEOXY-D-GLUCOSE-3,5 EPIMERASE"/>
    <property type="match status" value="1"/>
</dbReference>
<evidence type="ECO:0000313" key="11">
    <source>
        <dbReference type="Proteomes" id="UP000315825"/>
    </source>
</evidence>